<dbReference type="Proteomes" id="UP000186894">
    <property type="component" value="Unassembled WGS sequence"/>
</dbReference>
<dbReference type="EMBL" id="MKIM01000027">
    <property type="protein sequence ID" value="OLP44454.1"/>
    <property type="molecule type" value="Genomic_DNA"/>
</dbReference>
<keyword evidence="2" id="KW-1185">Reference proteome</keyword>
<dbReference type="AlphaFoldDB" id="A0A1Q8ZQU8"/>
<comment type="caution">
    <text evidence="1">The sequence shown here is derived from an EMBL/GenBank/DDBJ whole genome shotgun (WGS) entry which is preliminary data.</text>
</comment>
<accession>A0A1Q8ZQU8</accession>
<evidence type="ECO:0000313" key="2">
    <source>
        <dbReference type="Proteomes" id="UP000186894"/>
    </source>
</evidence>
<reference evidence="1 2" key="1">
    <citation type="submission" date="2016-09" db="EMBL/GenBank/DDBJ databases">
        <title>Rhizobium oryziradicis sp. nov., isolated from the root of rice.</title>
        <authorList>
            <person name="Zhao J."/>
            <person name="Zhang X."/>
        </authorList>
    </citation>
    <scope>NUCLEOTIDE SEQUENCE [LARGE SCALE GENOMIC DNA]</scope>
    <source>
        <strain evidence="1 2">N19</strain>
    </source>
</reference>
<name>A0A1Q8ZQU8_9HYPH</name>
<dbReference type="RefSeq" id="WP_075639965.1">
    <property type="nucleotide sequence ID" value="NZ_MKIM01000027.1"/>
</dbReference>
<sequence length="74" mass="8215">MTYDFQDMTMSEMLRDPMIRLMLRADGVSLSDFASMLDDAARQSSKSSRNAKLAIPAPHIICQNASQMCSSRAV</sequence>
<protein>
    <submittedName>
        <fullName evidence="1">Uncharacterized protein</fullName>
    </submittedName>
</protein>
<organism evidence="1 2">
    <name type="scientific">Rhizobium oryziradicis</name>
    <dbReference type="NCBI Taxonomy" id="1867956"/>
    <lineage>
        <taxon>Bacteria</taxon>
        <taxon>Pseudomonadati</taxon>
        <taxon>Pseudomonadota</taxon>
        <taxon>Alphaproteobacteria</taxon>
        <taxon>Hyphomicrobiales</taxon>
        <taxon>Rhizobiaceae</taxon>
        <taxon>Rhizobium/Agrobacterium group</taxon>
        <taxon>Rhizobium</taxon>
    </lineage>
</organism>
<dbReference type="OrthoDB" id="7365361at2"/>
<gene>
    <name evidence="1" type="ORF">BJF95_07975</name>
</gene>
<proteinExistence type="predicted"/>
<evidence type="ECO:0000313" key="1">
    <source>
        <dbReference type="EMBL" id="OLP44454.1"/>
    </source>
</evidence>